<feature type="region of interest" description="Disordered" evidence="1">
    <location>
        <begin position="343"/>
        <end position="368"/>
    </location>
</feature>
<evidence type="ECO:0000313" key="3">
    <source>
        <dbReference type="Proteomes" id="UP000436138"/>
    </source>
</evidence>
<feature type="region of interest" description="Disordered" evidence="1">
    <location>
        <begin position="156"/>
        <end position="179"/>
    </location>
</feature>
<feature type="compositionally biased region" description="Pro residues" evidence="1">
    <location>
        <begin position="609"/>
        <end position="628"/>
    </location>
</feature>
<feature type="region of interest" description="Disordered" evidence="1">
    <location>
        <begin position="214"/>
        <end position="236"/>
    </location>
</feature>
<feature type="region of interest" description="Disordered" evidence="1">
    <location>
        <begin position="599"/>
        <end position="644"/>
    </location>
</feature>
<keyword evidence="3" id="KW-1185">Reference proteome</keyword>
<proteinExistence type="predicted"/>
<dbReference type="EMBL" id="CP047020">
    <property type="protein sequence ID" value="QHA02810.1"/>
    <property type="molecule type" value="Genomic_DNA"/>
</dbReference>
<dbReference type="KEGG" id="sbro:GQF42_05510"/>
<gene>
    <name evidence="2" type="ORF">GQF42_05510</name>
</gene>
<protein>
    <recommendedName>
        <fullName evidence="4">Peptidoglycan binding-like domain-containing protein</fullName>
    </recommendedName>
</protein>
<feature type="region of interest" description="Disordered" evidence="1">
    <location>
        <begin position="1519"/>
        <end position="1573"/>
    </location>
</feature>
<evidence type="ECO:0000256" key="1">
    <source>
        <dbReference type="SAM" id="MobiDB-lite"/>
    </source>
</evidence>
<feature type="region of interest" description="Disordered" evidence="1">
    <location>
        <begin position="530"/>
        <end position="555"/>
    </location>
</feature>
<dbReference type="Proteomes" id="UP000436138">
    <property type="component" value="Chromosome"/>
</dbReference>
<feature type="compositionally biased region" description="Low complexity" evidence="1">
    <location>
        <begin position="356"/>
        <end position="368"/>
    </location>
</feature>
<dbReference type="RefSeq" id="WP_158918177.1">
    <property type="nucleotide sequence ID" value="NZ_CP047020.1"/>
</dbReference>
<dbReference type="InterPro" id="IPR036366">
    <property type="entry name" value="PGBDSf"/>
</dbReference>
<feature type="compositionally biased region" description="Basic and acidic residues" evidence="1">
    <location>
        <begin position="1527"/>
        <end position="1560"/>
    </location>
</feature>
<evidence type="ECO:0008006" key="4">
    <source>
        <dbReference type="Google" id="ProtNLM"/>
    </source>
</evidence>
<dbReference type="SUPFAM" id="SSF47090">
    <property type="entry name" value="PGBD-like"/>
    <property type="match status" value="1"/>
</dbReference>
<accession>A0A6I6MYV2</accession>
<feature type="compositionally biased region" description="Gly residues" evidence="1">
    <location>
        <begin position="1561"/>
        <end position="1573"/>
    </location>
</feature>
<dbReference type="Gene3D" id="1.10.101.10">
    <property type="entry name" value="PGBD-like superfamily/PGBD"/>
    <property type="match status" value="1"/>
</dbReference>
<name>A0A6I6MYV2_9ACTN</name>
<sequence length="1573" mass="165941">MTFQQLINWTVLPAGLSDDGTQARVSVFVAPRLQPDGERATLDAFGDFLTWPDVINASTTTFEFATDDGDPQQLTAFSGALTPQGPAPDPHLWTGIFHGSTPVKPYDPSPPTSSPHAGLRTFSVARTGGLTRSIYARTARTWPEEVPGTLHALGVSPPPSQIPGNAVLGSVPPPSGRSQRDALAALDDLATFHSIPMSGAPAGQVVETVAASPGADAKPNAAPDTNAAQPEAASTPVAPDISDFHSVLSWLGDHPALLRRLGLVLDFLLPADRLPASSGDRLLRVVPHWTSKLTAASTDVPCRTRYVFRADQHIFVPAMADAGTLAEALAPPSRGLVAVGTAPVNTPAPEEPAASTDAGTPTDAVPPTDAPASTAPYYFLEQTDIDAAAMAMLKATDTSTGLSSVRSHGITLVFSGRSDVLSGEFDRATDLDRDFGQGARQNSPVGPVLGAEDVVRGHRMDIWDESRKQWFSLHERDVQYRLPNNGPSLLTASDEGFFQAHLASPAADDSVYQVPEHLATWEDWSLSAPRPGLVLDTEPAEPGQPPKPPVDQTSDAVQGAPLEITVTARPGSLPRLRFGAKYRVRLRTVDLAGNGLDLTAATGLTDPKPAAPTDPNSPAPTDPKPAAPTDPDSAVPMDPQDLTLPRGDLLTFHRFEAVPAPAVVPRLPFGEGASAYRMVIRSSPGTSPPPAVAPGTTAPVLLSRVQPGQTNDDIRVVQRALVAAGHPLPGGDDGFFGSTTRDAYAEEQRAQGFSGNDANGVPGCQSLTKLGSEQGFTVECDTGSAAAGSTAQEYAADFNRLPLVTTEGHAACQGTDERHLVAPKASLQCVERHGLLDQAIGSTDPSVQDAVWDLAVREKGSLSDSAPDVRLVPIGSPSADPGNPPTTAFHTGEQIELPYLPDPLSTGAVLLDLPGQPAGEPFFVPWDARAWHQPQSFRLMLAEGSGPPRFDDASRVLTVLLPKGAVARVRVCSGINLDGDVMGLSAWVQDQVSTVDGGPPLQSPEQVMALAAAGRHWMFTPWHELDLVHAVQLPLRTPVLNLTLPPVQRTDRATAQQLAGAIALDETSTGRIDLLAEWDEVTDTDPHTGTDRRPVTAHVFGLSISNARPGTPGPPSLVLPAPPQGTDPPPVVLEDGLLTFSTQVAENQAETSKAPPVIKQHEFGDTRHRTVRYSPLAGSSFRDCFPAQFADPAGDSSVQGAPNIPGTLSVQGAAQEISVPSSAPPTAPRLLYCVPTLSLERTTAPSGALVQRRRGGGVRVYLDRPWYSSGDGELLGVVLGQPPGGDPSAVQDAWVTQMGRDPLHRSAPVVFPTADVFTNAERRSGPLLLETPSATLNVTVVGFTPQFDQDEPGGRWFCDLELDTKDACLPFVRLALVRYQPDSIPRAEISPVVLADLVRTLPDRELTVTCGQSITVSLTGPSWDPTGSSSPRITAALQRRHDVITDDDLGWVTLEDTTTQLTSIDAESSHRPFYTGRIPLPTLRAGAALRLLVMETEGMPADATTPFAPLGPVVYCDTVDLPQMHGGDGHDGPDGHPDGQDGPDDHHGGQDGPDDHHGGQDGHGGFGGGFGHH</sequence>
<reference evidence="2 3" key="1">
    <citation type="submission" date="2019-12" db="EMBL/GenBank/DDBJ databases">
        <title>Streptomyces sp. strain T44 isolated from rhizosphere soil of Broussonetia papyrifera.</title>
        <authorList>
            <person name="Mo P."/>
        </authorList>
    </citation>
    <scope>NUCLEOTIDE SEQUENCE [LARGE SCALE GENOMIC DNA]</scope>
    <source>
        <strain evidence="2 3">T44</strain>
    </source>
</reference>
<dbReference type="InterPro" id="IPR036365">
    <property type="entry name" value="PGBD-like_sf"/>
</dbReference>
<evidence type="ECO:0000313" key="2">
    <source>
        <dbReference type="EMBL" id="QHA02810.1"/>
    </source>
</evidence>
<organism evidence="2 3">
    <name type="scientific">Streptomyces broussonetiae</name>
    <dbReference type="NCBI Taxonomy" id="2686304"/>
    <lineage>
        <taxon>Bacteria</taxon>
        <taxon>Bacillati</taxon>
        <taxon>Actinomycetota</taxon>
        <taxon>Actinomycetes</taxon>
        <taxon>Kitasatosporales</taxon>
        <taxon>Streptomycetaceae</taxon>
        <taxon>Streptomyces</taxon>
    </lineage>
</organism>